<dbReference type="Gene3D" id="3.40.50.150">
    <property type="entry name" value="Vaccinia Virus protein VP39"/>
    <property type="match status" value="1"/>
</dbReference>
<evidence type="ECO:0000313" key="2">
    <source>
        <dbReference type="EMBL" id="RBP52866.1"/>
    </source>
</evidence>
<dbReference type="Pfam" id="PF08241">
    <property type="entry name" value="Methyltransf_11"/>
    <property type="match status" value="1"/>
</dbReference>
<organism evidence="2 3">
    <name type="scientific">Arenicella xantha</name>
    <dbReference type="NCBI Taxonomy" id="644221"/>
    <lineage>
        <taxon>Bacteria</taxon>
        <taxon>Pseudomonadati</taxon>
        <taxon>Pseudomonadota</taxon>
        <taxon>Gammaproteobacteria</taxon>
        <taxon>Arenicellales</taxon>
        <taxon>Arenicellaceae</taxon>
        <taxon>Arenicella</taxon>
    </lineage>
</organism>
<gene>
    <name evidence="2" type="ORF">DFR28_101250</name>
</gene>
<dbReference type="SUPFAM" id="SSF53335">
    <property type="entry name" value="S-adenosyl-L-methionine-dependent methyltransferases"/>
    <property type="match status" value="1"/>
</dbReference>
<dbReference type="GO" id="GO:0032259">
    <property type="term" value="P:methylation"/>
    <property type="evidence" value="ECO:0007669"/>
    <property type="project" value="UniProtKB-KW"/>
</dbReference>
<keyword evidence="2" id="KW-0489">Methyltransferase</keyword>
<dbReference type="PANTHER" id="PTHR43861">
    <property type="entry name" value="TRANS-ACONITATE 2-METHYLTRANSFERASE-RELATED"/>
    <property type="match status" value="1"/>
</dbReference>
<dbReference type="InParanoid" id="A0A395JQY4"/>
<dbReference type="CDD" id="cd02440">
    <property type="entry name" value="AdoMet_MTases"/>
    <property type="match status" value="1"/>
</dbReference>
<dbReference type="OrthoDB" id="9772751at2"/>
<dbReference type="AlphaFoldDB" id="A0A395JQY4"/>
<dbReference type="RefSeq" id="WP_113952480.1">
    <property type="nucleotide sequence ID" value="NZ_QNRT01000001.1"/>
</dbReference>
<name>A0A395JQY4_9GAMM</name>
<dbReference type="PANTHER" id="PTHR43861:SF1">
    <property type="entry name" value="TRANS-ACONITATE 2-METHYLTRANSFERASE"/>
    <property type="match status" value="1"/>
</dbReference>
<sequence length="247" mass="28118">MAEKYYAEIFKQNGASYHQAMQLQTNARDQEFLAALSYLELKKGDNILDVPAGGGYLKAYLPDGLDYLGYDFAGAFGHGQTNVTTCDETLIELPNNSVDNIICLAALHHVEDRLGFYQELKRILKPEGKLIIGDILQHSPQDAFLNNFVDQWNSLGHQGDFLQPQREQQELVSVGFRSELTQENFDWIFSNREQARDYFRLLFSMDKHPEDSAIDDAMEKLGTKSTSTHFYVNWCLGFISATISRND</sequence>
<dbReference type="EMBL" id="QNRT01000001">
    <property type="protein sequence ID" value="RBP52866.1"/>
    <property type="molecule type" value="Genomic_DNA"/>
</dbReference>
<evidence type="ECO:0000313" key="3">
    <source>
        <dbReference type="Proteomes" id="UP000253083"/>
    </source>
</evidence>
<evidence type="ECO:0000259" key="1">
    <source>
        <dbReference type="Pfam" id="PF08241"/>
    </source>
</evidence>
<protein>
    <submittedName>
        <fullName evidence="2">Methyltransferase family protein</fullName>
    </submittedName>
</protein>
<dbReference type="InterPro" id="IPR013216">
    <property type="entry name" value="Methyltransf_11"/>
</dbReference>
<dbReference type="InterPro" id="IPR029063">
    <property type="entry name" value="SAM-dependent_MTases_sf"/>
</dbReference>
<dbReference type="Proteomes" id="UP000253083">
    <property type="component" value="Unassembled WGS sequence"/>
</dbReference>
<reference evidence="2 3" key="1">
    <citation type="submission" date="2018-06" db="EMBL/GenBank/DDBJ databases">
        <title>Genomic Encyclopedia of Type Strains, Phase IV (KMG-IV): sequencing the most valuable type-strain genomes for metagenomic binning, comparative biology and taxonomic classification.</title>
        <authorList>
            <person name="Goeker M."/>
        </authorList>
    </citation>
    <scope>NUCLEOTIDE SEQUENCE [LARGE SCALE GENOMIC DNA]</scope>
    <source>
        <strain evidence="2 3">DSM 24032</strain>
    </source>
</reference>
<comment type="caution">
    <text evidence="2">The sequence shown here is derived from an EMBL/GenBank/DDBJ whole genome shotgun (WGS) entry which is preliminary data.</text>
</comment>
<feature type="domain" description="Methyltransferase type 11" evidence="1">
    <location>
        <begin position="49"/>
        <end position="132"/>
    </location>
</feature>
<keyword evidence="2" id="KW-0808">Transferase</keyword>
<accession>A0A395JQY4</accession>
<proteinExistence type="predicted"/>
<keyword evidence="3" id="KW-1185">Reference proteome</keyword>
<dbReference type="GO" id="GO:0008757">
    <property type="term" value="F:S-adenosylmethionine-dependent methyltransferase activity"/>
    <property type="evidence" value="ECO:0007669"/>
    <property type="project" value="InterPro"/>
</dbReference>